<keyword evidence="3" id="KW-1185">Reference proteome</keyword>
<keyword evidence="1" id="KW-1133">Transmembrane helix</keyword>
<dbReference type="AlphaFoldDB" id="F6DTT0"/>
<organism evidence="2 3">
    <name type="scientific">Desulforamulus ruminis (strain ATCC 23193 / DSM 2154 / NCIMB 8452 / DL)</name>
    <name type="common">Desulfotomaculum ruminis</name>
    <dbReference type="NCBI Taxonomy" id="696281"/>
    <lineage>
        <taxon>Bacteria</taxon>
        <taxon>Bacillati</taxon>
        <taxon>Bacillota</taxon>
        <taxon>Clostridia</taxon>
        <taxon>Eubacteriales</taxon>
        <taxon>Peptococcaceae</taxon>
        <taxon>Desulforamulus</taxon>
    </lineage>
</organism>
<keyword evidence="1" id="KW-0472">Membrane</keyword>
<evidence type="ECO:0000313" key="2">
    <source>
        <dbReference type="EMBL" id="AEG61254.1"/>
    </source>
</evidence>
<dbReference type="RefSeq" id="WP_013843006.1">
    <property type="nucleotide sequence ID" value="NC_015589.1"/>
</dbReference>
<evidence type="ECO:0000313" key="3">
    <source>
        <dbReference type="Proteomes" id="UP000009234"/>
    </source>
</evidence>
<accession>F6DTT0</accession>
<protein>
    <submittedName>
        <fullName evidence="2">Uncharacterized protein</fullName>
    </submittedName>
</protein>
<feature type="transmembrane region" description="Helical" evidence="1">
    <location>
        <begin position="12"/>
        <end position="35"/>
    </location>
</feature>
<reference evidence="3" key="1">
    <citation type="submission" date="2011-05" db="EMBL/GenBank/DDBJ databases">
        <title>Complete sequence of Desulfotomaculum ruminis DSM 2154.</title>
        <authorList>
            <person name="Lucas S."/>
            <person name="Copeland A."/>
            <person name="Lapidus A."/>
            <person name="Cheng J.-F."/>
            <person name="Goodwin L."/>
            <person name="Pitluck S."/>
            <person name="Lu M."/>
            <person name="Detter J.C."/>
            <person name="Han C."/>
            <person name="Tapia R."/>
            <person name="Land M."/>
            <person name="Hauser L."/>
            <person name="Kyrpides N."/>
            <person name="Ivanova N."/>
            <person name="Mikhailova N."/>
            <person name="Pagani I."/>
            <person name="Stams A.J.M."/>
            <person name="Plugge C.M."/>
            <person name="Muyzer G."/>
            <person name="Kuever J."/>
            <person name="Parshina S.N."/>
            <person name="Ivanova A.E."/>
            <person name="Nazina T.N."/>
            <person name="Brambilla E."/>
            <person name="Spring S."/>
            <person name="Klenk H.-P."/>
            <person name="Woyke T."/>
        </authorList>
    </citation>
    <scope>NUCLEOTIDE SEQUENCE [LARGE SCALE GENOMIC DNA]</scope>
    <source>
        <strain evidence="3">ATCC 23193 / DSM 2154 / NCIB 8452 / DL</strain>
    </source>
</reference>
<evidence type="ECO:0000256" key="1">
    <source>
        <dbReference type="SAM" id="Phobius"/>
    </source>
</evidence>
<dbReference type="KEGG" id="dru:Desru_3043"/>
<proteinExistence type="predicted"/>
<name>F6DTT0_DESRL</name>
<dbReference type="HOGENOM" id="CLU_2860450_0_0_9"/>
<dbReference type="EMBL" id="CP002780">
    <property type="protein sequence ID" value="AEG61254.1"/>
    <property type="molecule type" value="Genomic_DNA"/>
</dbReference>
<dbReference type="STRING" id="696281.Desru_3043"/>
<dbReference type="Proteomes" id="UP000009234">
    <property type="component" value="Chromosome"/>
</dbReference>
<keyword evidence="1" id="KW-0812">Transmembrane</keyword>
<gene>
    <name evidence="2" type="ordered locus">Desru_3043</name>
</gene>
<reference evidence="2 3" key="2">
    <citation type="journal article" date="2012" name="Stand. Genomic Sci.">
        <title>Complete genome sequence of the sulfate-reducing firmicute Desulfotomaculum ruminis type strain (DL(T)).</title>
        <authorList>
            <person name="Spring S."/>
            <person name="Visser M."/>
            <person name="Lu M."/>
            <person name="Copeland A."/>
            <person name="Lapidus A."/>
            <person name="Lucas S."/>
            <person name="Cheng J.F."/>
            <person name="Han C."/>
            <person name="Tapia R."/>
            <person name="Goodwin L.A."/>
            <person name="Pitluck S."/>
            <person name="Ivanova N."/>
            <person name="Land M."/>
            <person name="Hauser L."/>
            <person name="Larimer F."/>
            <person name="Rohde M."/>
            <person name="Goker M."/>
            <person name="Detter J.C."/>
            <person name="Kyrpides N.C."/>
            <person name="Woyke T."/>
            <person name="Schaap P.J."/>
            <person name="Plugge C.M."/>
            <person name="Muyzer G."/>
            <person name="Kuever J."/>
            <person name="Pereira I.A."/>
            <person name="Parshina S.N."/>
            <person name="Bernier-Latmani R."/>
            <person name="Stams A.J."/>
            <person name="Klenk H.P."/>
        </authorList>
    </citation>
    <scope>NUCLEOTIDE SEQUENCE [LARGE SCALE GENOMIC DNA]</scope>
    <source>
        <strain evidence="3">ATCC 23193 / DSM 2154 / NCIB 8452 / DL</strain>
    </source>
</reference>
<sequence length="64" mass="7231">MESIGFNGTMVAQLFNLLFLLLIIVGVAMLIRAAFLQRPARMAEDLREIKQRLAELERKLDGKG</sequence>